<name>A0A1I1JFN9_9SPHI</name>
<dbReference type="InterPro" id="IPR012373">
    <property type="entry name" value="Ferrdict_sens_TM"/>
</dbReference>
<sequence>MMTKEAYMALYEKCNAGLCSAEEMRLLESYRDAFELTDSPWDEATMGQREQTKQRIRQRLYKKISRSRSRDRKHTLYRWSRYVAAAVVVSVTVVSFGLHHYLIPASKVTADHAPIVPGGNKALLTLDDGTQIVLDKAGIGDLANRGDVRITKLSDGQLVYNYQRASPQHPIENRYHTVSTPRGGQYQINLSDGTKVWLNAASSIRFPAVFPEQERAVEVTGEVYFEVARHEGKPFVVIGNEQRITVLGTHFNVKAYPDDAAVETALLHGKVRVTINDKDYTLQPGQRTTFDKRKKQVQMDTFNPEEAIAWQTGQFIFNAEPVESVMRKIARWYDVDVTYRGNMKGKVFTGAVSRYDNVQEILNMLALTGTVNFKIDGRRIIVME</sequence>
<keyword evidence="1" id="KW-0812">Transmembrane</keyword>
<proteinExistence type="predicted"/>
<keyword evidence="1" id="KW-0472">Membrane</keyword>
<keyword evidence="5" id="KW-1185">Reference proteome</keyword>
<dbReference type="Gene3D" id="3.55.50.30">
    <property type="match status" value="1"/>
</dbReference>
<feature type="transmembrane region" description="Helical" evidence="1">
    <location>
        <begin position="82"/>
        <end position="102"/>
    </location>
</feature>
<dbReference type="PANTHER" id="PTHR30273">
    <property type="entry name" value="PERIPLASMIC SIGNAL SENSOR AND SIGMA FACTOR ACTIVATOR FECR-RELATED"/>
    <property type="match status" value="1"/>
</dbReference>
<dbReference type="RefSeq" id="WP_090973984.1">
    <property type="nucleotide sequence ID" value="NZ_FOLL01000012.1"/>
</dbReference>
<evidence type="ECO:0000313" key="4">
    <source>
        <dbReference type="EMBL" id="SFC47419.1"/>
    </source>
</evidence>
<dbReference type="STRING" id="623281.SAMN05421747_1126"/>
<dbReference type="InterPro" id="IPR006860">
    <property type="entry name" value="FecR"/>
</dbReference>
<reference evidence="4 5" key="1">
    <citation type="submission" date="2016-10" db="EMBL/GenBank/DDBJ databases">
        <authorList>
            <person name="de Groot N.N."/>
        </authorList>
    </citation>
    <scope>NUCLEOTIDE SEQUENCE [LARGE SCALE GENOMIC DNA]</scope>
    <source>
        <strain evidence="4 5">DSM 22900</strain>
    </source>
</reference>
<dbReference type="EMBL" id="FOLL01000012">
    <property type="protein sequence ID" value="SFC47419.1"/>
    <property type="molecule type" value="Genomic_DNA"/>
</dbReference>
<feature type="domain" description="Protein FecR C-terminal" evidence="3">
    <location>
        <begin position="314"/>
        <end position="382"/>
    </location>
</feature>
<dbReference type="OrthoDB" id="1099963at2"/>
<dbReference type="Proteomes" id="UP000199577">
    <property type="component" value="Unassembled WGS sequence"/>
</dbReference>
<keyword evidence="1" id="KW-1133">Transmembrane helix</keyword>
<dbReference type="Pfam" id="PF04773">
    <property type="entry name" value="FecR"/>
    <property type="match status" value="1"/>
</dbReference>
<dbReference type="AlphaFoldDB" id="A0A1I1JFN9"/>
<dbReference type="GO" id="GO:0016989">
    <property type="term" value="F:sigma factor antagonist activity"/>
    <property type="evidence" value="ECO:0007669"/>
    <property type="project" value="TreeGrafter"/>
</dbReference>
<evidence type="ECO:0000256" key="1">
    <source>
        <dbReference type="SAM" id="Phobius"/>
    </source>
</evidence>
<protein>
    <submittedName>
        <fullName evidence="4">FecR protein</fullName>
    </submittedName>
</protein>
<evidence type="ECO:0000313" key="5">
    <source>
        <dbReference type="Proteomes" id="UP000199577"/>
    </source>
</evidence>
<feature type="domain" description="FecR protein" evidence="2">
    <location>
        <begin position="177"/>
        <end position="272"/>
    </location>
</feature>
<dbReference type="PANTHER" id="PTHR30273:SF2">
    <property type="entry name" value="PROTEIN FECR"/>
    <property type="match status" value="1"/>
</dbReference>
<dbReference type="Pfam" id="PF16344">
    <property type="entry name" value="FecR_C"/>
    <property type="match status" value="1"/>
</dbReference>
<gene>
    <name evidence="4" type="ORF">SAMN05421747_1126</name>
</gene>
<dbReference type="PIRSF" id="PIRSF018266">
    <property type="entry name" value="FecR"/>
    <property type="match status" value="1"/>
</dbReference>
<dbReference type="InterPro" id="IPR032508">
    <property type="entry name" value="FecR_C"/>
</dbReference>
<dbReference type="Gene3D" id="2.60.120.1440">
    <property type="match status" value="1"/>
</dbReference>
<accession>A0A1I1JFN9</accession>
<evidence type="ECO:0000259" key="2">
    <source>
        <dbReference type="Pfam" id="PF04773"/>
    </source>
</evidence>
<evidence type="ECO:0000259" key="3">
    <source>
        <dbReference type="Pfam" id="PF16344"/>
    </source>
</evidence>
<organism evidence="4 5">
    <name type="scientific">Parapedobacter composti</name>
    <dbReference type="NCBI Taxonomy" id="623281"/>
    <lineage>
        <taxon>Bacteria</taxon>
        <taxon>Pseudomonadati</taxon>
        <taxon>Bacteroidota</taxon>
        <taxon>Sphingobacteriia</taxon>
        <taxon>Sphingobacteriales</taxon>
        <taxon>Sphingobacteriaceae</taxon>
        <taxon>Parapedobacter</taxon>
    </lineage>
</organism>